<proteinExistence type="predicted"/>
<gene>
    <name evidence="1" type="ORF">GCM10022229_14130</name>
</gene>
<dbReference type="EMBL" id="BAAAZU010000006">
    <property type="protein sequence ID" value="GAA3921585.1"/>
    <property type="molecule type" value="Genomic_DNA"/>
</dbReference>
<reference evidence="2" key="1">
    <citation type="journal article" date="2019" name="Int. J. Syst. Evol. Microbiol.">
        <title>The Global Catalogue of Microorganisms (GCM) 10K type strain sequencing project: providing services to taxonomists for standard genome sequencing and annotation.</title>
        <authorList>
            <consortium name="The Broad Institute Genomics Platform"/>
            <consortium name="The Broad Institute Genome Sequencing Center for Infectious Disease"/>
            <person name="Wu L."/>
            <person name="Ma J."/>
        </authorList>
    </citation>
    <scope>NUCLEOTIDE SEQUENCE [LARGE SCALE GENOMIC DNA]</scope>
    <source>
        <strain evidence="2">JCM 16916</strain>
    </source>
</reference>
<dbReference type="RefSeq" id="WP_344759267.1">
    <property type="nucleotide sequence ID" value="NZ_BAAAZU010000006.1"/>
</dbReference>
<name>A0ABP7MJ02_9GAMM</name>
<dbReference type="Proteomes" id="UP001501727">
    <property type="component" value="Unassembled WGS sequence"/>
</dbReference>
<protein>
    <submittedName>
        <fullName evidence="1">Uncharacterized protein</fullName>
    </submittedName>
</protein>
<accession>A0ABP7MJ02</accession>
<keyword evidence="2" id="KW-1185">Reference proteome</keyword>
<organism evidence="1 2">
    <name type="scientific">Luteimonas lutimaris</name>
    <dbReference type="NCBI Taxonomy" id="698645"/>
    <lineage>
        <taxon>Bacteria</taxon>
        <taxon>Pseudomonadati</taxon>
        <taxon>Pseudomonadota</taxon>
        <taxon>Gammaproteobacteria</taxon>
        <taxon>Lysobacterales</taxon>
        <taxon>Lysobacteraceae</taxon>
        <taxon>Luteimonas</taxon>
    </lineage>
</organism>
<comment type="caution">
    <text evidence="1">The sequence shown here is derived from an EMBL/GenBank/DDBJ whole genome shotgun (WGS) entry which is preliminary data.</text>
</comment>
<evidence type="ECO:0000313" key="2">
    <source>
        <dbReference type="Proteomes" id="UP001501727"/>
    </source>
</evidence>
<evidence type="ECO:0000313" key="1">
    <source>
        <dbReference type="EMBL" id="GAA3921585.1"/>
    </source>
</evidence>
<sequence length="261" mass="28982">MHMKWRANPAGWPSAHRHLLFAAWVLPFVPGLAPAQDIPEVSYPAVVEQAADAAGFVPEGWRLEQTSDGDLNGDGRDDLVLVLKMDAAANRIDNTALGPDVFDTNPRMLVAALAEDSGGYRRVLADHALIPRPYSPNLDDFLWEDEGGGVKVEEGALRVSLHMWASAGTWFTSNTSFTFRYRDGCFRLVGYDQWSRHRAGDVFTTVSANYLARRAWRAEGSISDEGEPERIWLRLKKQPLRCLEDVGDGLEFDPGLPSVES</sequence>